<evidence type="ECO:0000313" key="13">
    <source>
        <dbReference type="Proteomes" id="UP000275078"/>
    </source>
</evidence>
<comment type="subcellular location">
    <subcellularLocation>
        <location evidence="1">Membrane</location>
        <topology evidence="1">Single-pass membrane protein</topology>
    </subcellularLocation>
    <subcellularLocation>
        <location evidence="2">Mitochondrion</location>
    </subcellularLocation>
</comment>
<dbReference type="FunFam" id="1.20.5.340:FF:000018">
    <property type="entry name" value="Mitochondrial protein FMP32"/>
    <property type="match status" value="1"/>
</dbReference>
<dbReference type="OrthoDB" id="889336at2759"/>
<comment type="similarity">
    <text evidence="3">Belongs to the CCDC90 family.</text>
</comment>
<keyword evidence="7 10" id="KW-0175">Coiled coil</keyword>
<dbReference type="AlphaFoldDB" id="A0A3N4I630"/>
<keyword evidence="5" id="KW-0809">Transit peptide</keyword>
<evidence type="ECO:0000256" key="4">
    <source>
        <dbReference type="ARBA" id="ARBA00022692"/>
    </source>
</evidence>
<evidence type="ECO:0000256" key="5">
    <source>
        <dbReference type="ARBA" id="ARBA00022946"/>
    </source>
</evidence>
<organism evidence="12 13">
    <name type="scientific">Ascobolus immersus RN42</name>
    <dbReference type="NCBI Taxonomy" id="1160509"/>
    <lineage>
        <taxon>Eukaryota</taxon>
        <taxon>Fungi</taxon>
        <taxon>Dikarya</taxon>
        <taxon>Ascomycota</taxon>
        <taxon>Pezizomycotina</taxon>
        <taxon>Pezizomycetes</taxon>
        <taxon>Pezizales</taxon>
        <taxon>Ascobolaceae</taxon>
        <taxon>Ascobolus</taxon>
    </lineage>
</organism>
<name>A0A3N4I630_ASCIM</name>
<evidence type="ECO:0000256" key="3">
    <source>
        <dbReference type="ARBA" id="ARBA00007224"/>
    </source>
</evidence>
<evidence type="ECO:0000256" key="9">
    <source>
        <dbReference type="ARBA" id="ARBA00023136"/>
    </source>
</evidence>
<evidence type="ECO:0000256" key="6">
    <source>
        <dbReference type="ARBA" id="ARBA00022989"/>
    </source>
</evidence>
<dbReference type="Proteomes" id="UP000275078">
    <property type="component" value="Unassembled WGS sequence"/>
</dbReference>
<evidence type="ECO:0000256" key="7">
    <source>
        <dbReference type="ARBA" id="ARBA00023054"/>
    </source>
</evidence>
<keyword evidence="6 11" id="KW-1133">Transmembrane helix</keyword>
<dbReference type="GO" id="GO:0005739">
    <property type="term" value="C:mitochondrion"/>
    <property type="evidence" value="ECO:0007669"/>
    <property type="project" value="UniProtKB-SubCell"/>
</dbReference>
<feature type="coiled-coil region" evidence="10">
    <location>
        <begin position="155"/>
        <end position="186"/>
    </location>
</feature>
<keyword evidence="8" id="KW-0496">Mitochondrion</keyword>
<sequence length="257" mass="29116">MAGRGGARICGTPIETIRASTFNPAKRIRVTPTSGFSTSSHNLSRLAIGSIRRPTAEKRDGAVLGELRRFHSAPRLRKEHHFDTLKFVQRLKEEGLTEEQSVGLMRVLSDVIDESVQNLARTMVLRDDFDKTVYTQKVDFAKLRSELHGIQNSEFNSTRAEYERLTSELNRLNARLRDEIARAQNSFRLDLNLEKGRIREEASVHELKIKETDTRIESEVGLLKGVLESVKFSTLQWLIGVCTGTAALILGIWRLLM</sequence>
<keyword evidence="9 11" id="KW-0472">Membrane</keyword>
<evidence type="ECO:0000256" key="11">
    <source>
        <dbReference type="SAM" id="Phobius"/>
    </source>
</evidence>
<evidence type="ECO:0000313" key="12">
    <source>
        <dbReference type="EMBL" id="RPA81543.1"/>
    </source>
</evidence>
<evidence type="ECO:0000256" key="8">
    <source>
        <dbReference type="ARBA" id="ARBA00023128"/>
    </source>
</evidence>
<dbReference type="PANTHER" id="PTHR14360">
    <property type="entry name" value="PROTEIN FMP32, MITOCHONDRIAL"/>
    <property type="match status" value="1"/>
</dbReference>
<evidence type="ECO:0000256" key="10">
    <source>
        <dbReference type="SAM" id="Coils"/>
    </source>
</evidence>
<dbReference type="GO" id="GO:0016020">
    <property type="term" value="C:membrane"/>
    <property type="evidence" value="ECO:0007669"/>
    <property type="project" value="UniProtKB-SubCell"/>
</dbReference>
<accession>A0A3N4I630</accession>
<dbReference type="STRING" id="1160509.A0A3N4I630"/>
<reference evidence="12 13" key="1">
    <citation type="journal article" date="2018" name="Nat. Ecol. Evol.">
        <title>Pezizomycetes genomes reveal the molecular basis of ectomycorrhizal truffle lifestyle.</title>
        <authorList>
            <person name="Murat C."/>
            <person name="Payen T."/>
            <person name="Noel B."/>
            <person name="Kuo A."/>
            <person name="Morin E."/>
            <person name="Chen J."/>
            <person name="Kohler A."/>
            <person name="Krizsan K."/>
            <person name="Balestrini R."/>
            <person name="Da Silva C."/>
            <person name="Montanini B."/>
            <person name="Hainaut M."/>
            <person name="Levati E."/>
            <person name="Barry K.W."/>
            <person name="Belfiori B."/>
            <person name="Cichocki N."/>
            <person name="Clum A."/>
            <person name="Dockter R.B."/>
            <person name="Fauchery L."/>
            <person name="Guy J."/>
            <person name="Iotti M."/>
            <person name="Le Tacon F."/>
            <person name="Lindquist E.A."/>
            <person name="Lipzen A."/>
            <person name="Malagnac F."/>
            <person name="Mello A."/>
            <person name="Molinier V."/>
            <person name="Miyauchi S."/>
            <person name="Poulain J."/>
            <person name="Riccioni C."/>
            <person name="Rubini A."/>
            <person name="Sitrit Y."/>
            <person name="Splivallo R."/>
            <person name="Traeger S."/>
            <person name="Wang M."/>
            <person name="Zifcakova L."/>
            <person name="Wipf D."/>
            <person name="Zambonelli A."/>
            <person name="Paolocci F."/>
            <person name="Nowrousian M."/>
            <person name="Ottonello S."/>
            <person name="Baldrian P."/>
            <person name="Spatafora J.W."/>
            <person name="Henrissat B."/>
            <person name="Nagy L.G."/>
            <person name="Aury J.M."/>
            <person name="Wincker P."/>
            <person name="Grigoriev I.V."/>
            <person name="Bonfante P."/>
            <person name="Martin F.M."/>
        </authorList>
    </citation>
    <scope>NUCLEOTIDE SEQUENCE [LARGE SCALE GENOMIC DNA]</scope>
    <source>
        <strain evidence="12 13">RN42</strain>
    </source>
</reference>
<proteinExistence type="inferred from homology"/>
<dbReference type="EMBL" id="ML119678">
    <property type="protein sequence ID" value="RPA81543.1"/>
    <property type="molecule type" value="Genomic_DNA"/>
</dbReference>
<dbReference type="InterPro" id="IPR024461">
    <property type="entry name" value="CCDC90-like"/>
</dbReference>
<keyword evidence="4 11" id="KW-0812">Transmembrane</keyword>
<evidence type="ECO:0000256" key="2">
    <source>
        <dbReference type="ARBA" id="ARBA00004173"/>
    </source>
</evidence>
<protein>
    <submittedName>
        <fullName evidence="12">DUF1640-domain-containing protein</fullName>
    </submittedName>
</protein>
<dbReference type="Gene3D" id="1.20.5.340">
    <property type="match status" value="1"/>
</dbReference>
<keyword evidence="13" id="KW-1185">Reference proteome</keyword>
<gene>
    <name evidence="12" type="ORF">BJ508DRAFT_209123</name>
</gene>
<dbReference type="Pfam" id="PF07798">
    <property type="entry name" value="CCDC90-like"/>
    <property type="match status" value="1"/>
</dbReference>
<dbReference type="PANTHER" id="PTHR14360:SF1">
    <property type="entry name" value="PROTEIN FMP32, MITOCHONDRIAL"/>
    <property type="match status" value="1"/>
</dbReference>
<feature type="transmembrane region" description="Helical" evidence="11">
    <location>
        <begin position="237"/>
        <end position="256"/>
    </location>
</feature>
<dbReference type="GO" id="GO:0033617">
    <property type="term" value="P:mitochondrial respiratory chain complex IV assembly"/>
    <property type="evidence" value="ECO:0007669"/>
    <property type="project" value="TreeGrafter"/>
</dbReference>
<evidence type="ECO:0000256" key="1">
    <source>
        <dbReference type="ARBA" id="ARBA00004167"/>
    </source>
</evidence>